<comment type="caution">
    <text evidence="2">The sequence shown here is derived from an EMBL/GenBank/DDBJ whole genome shotgun (WGS) entry which is preliminary data.</text>
</comment>
<evidence type="ECO:0000313" key="3">
    <source>
        <dbReference type="Proteomes" id="UP000235388"/>
    </source>
</evidence>
<evidence type="ECO:0000256" key="1">
    <source>
        <dbReference type="SAM" id="MobiDB-lite"/>
    </source>
</evidence>
<dbReference type="Proteomes" id="UP000235388">
    <property type="component" value="Unassembled WGS sequence"/>
</dbReference>
<sequence length="121" mass="13241">MNFTTAKTQITASVGIIMDYPLKAIRSGSKAPGAPNKGGLITISHTSDILVVQPTKTTKLKETTPVAPKSVHPRLSSPASLAPKQRKTVDDITVEEFKKICQIPESNFHTSFLLQHHHIHH</sequence>
<accession>A0A2N5V5N8</accession>
<proteinExistence type="predicted"/>
<organism evidence="2 3">
    <name type="scientific">Puccinia coronata f. sp. avenae</name>
    <dbReference type="NCBI Taxonomy" id="200324"/>
    <lineage>
        <taxon>Eukaryota</taxon>
        <taxon>Fungi</taxon>
        <taxon>Dikarya</taxon>
        <taxon>Basidiomycota</taxon>
        <taxon>Pucciniomycotina</taxon>
        <taxon>Pucciniomycetes</taxon>
        <taxon>Pucciniales</taxon>
        <taxon>Pucciniaceae</taxon>
        <taxon>Puccinia</taxon>
    </lineage>
</organism>
<evidence type="ECO:0000313" key="2">
    <source>
        <dbReference type="EMBL" id="PLW45305.1"/>
    </source>
</evidence>
<reference evidence="2 3" key="1">
    <citation type="submission" date="2017-11" db="EMBL/GenBank/DDBJ databases">
        <title>De novo assembly and phasing of dikaryotic genomes from two isolates of Puccinia coronata f. sp. avenae, the causal agent of oat crown rust.</title>
        <authorList>
            <person name="Miller M.E."/>
            <person name="Zhang Y."/>
            <person name="Omidvar V."/>
            <person name="Sperschneider J."/>
            <person name="Schwessinger B."/>
            <person name="Raley C."/>
            <person name="Palmer J.M."/>
            <person name="Garnica D."/>
            <person name="Upadhyaya N."/>
            <person name="Rathjen J."/>
            <person name="Taylor J.M."/>
            <person name="Park R.F."/>
            <person name="Dodds P.N."/>
            <person name="Hirsch C.D."/>
            <person name="Kianian S.F."/>
            <person name="Figueroa M."/>
        </authorList>
    </citation>
    <scope>NUCLEOTIDE SEQUENCE [LARGE SCALE GENOMIC DNA]</scope>
    <source>
        <strain evidence="2">12NC29</strain>
    </source>
</reference>
<dbReference type="EMBL" id="PGCJ01000129">
    <property type="protein sequence ID" value="PLW45305.1"/>
    <property type="molecule type" value="Genomic_DNA"/>
</dbReference>
<dbReference type="AlphaFoldDB" id="A0A2N5V5N8"/>
<protein>
    <submittedName>
        <fullName evidence="2">Uncharacterized protein</fullName>
    </submittedName>
</protein>
<keyword evidence="3" id="KW-1185">Reference proteome</keyword>
<gene>
    <name evidence="2" type="ORF">PCANC_16927</name>
</gene>
<name>A0A2N5V5N8_9BASI</name>
<feature type="region of interest" description="Disordered" evidence="1">
    <location>
        <begin position="59"/>
        <end position="88"/>
    </location>
</feature>